<organism evidence="2 3">
    <name type="scientific">Chitinivorax tropicus</name>
    <dbReference type="NCBI Taxonomy" id="714531"/>
    <lineage>
        <taxon>Bacteria</taxon>
        <taxon>Pseudomonadati</taxon>
        <taxon>Pseudomonadota</taxon>
        <taxon>Betaproteobacteria</taxon>
        <taxon>Chitinivorax</taxon>
    </lineage>
</organism>
<feature type="transmembrane region" description="Helical" evidence="1">
    <location>
        <begin position="150"/>
        <end position="170"/>
    </location>
</feature>
<protein>
    <submittedName>
        <fullName evidence="2">Putative membrane protein</fullName>
    </submittedName>
</protein>
<comment type="caution">
    <text evidence="2">The sequence shown here is derived from an EMBL/GenBank/DDBJ whole genome shotgun (WGS) entry which is preliminary data.</text>
</comment>
<evidence type="ECO:0000313" key="2">
    <source>
        <dbReference type="EMBL" id="MBB5017443.1"/>
    </source>
</evidence>
<proteinExistence type="predicted"/>
<keyword evidence="1" id="KW-0812">Transmembrane</keyword>
<reference evidence="2 3" key="1">
    <citation type="submission" date="2020-08" db="EMBL/GenBank/DDBJ databases">
        <title>Genomic Encyclopedia of Type Strains, Phase IV (KMG-IV): sequencing the most valuable type-strain genomes for metagenomic binning, comparative biology and taxonomic classification.</title>
        <authorList>
            <person name="Goeker M."/>
        </authorList>
    </citation>
    <scope>NUCLEOTIDE SEQUENCE [LARGE SCALE GENOMIC DNA]</scope>
    <source>
        <strain evidence="2 3">DSM 27165</strain>
    </source>
</reference>
<feature type="transmembrane region" description="Helical" evidence="1">
    <location>
        <begin position="75"/>
        <end position="92"/>
    </location>
</feature>
<dbReference type="EMBL" id="JACHHY010000003">
    <property type="protein sequence ID" value="MBB5017443.1"/>
    <property type="molecule type" value="Genomic_DNA"/>
</dbReference>
<accession>A0A840MML7</accession>
<name>A0A840MML7_9PROT</name>
<feature type="transmembrane region" description="Helical" evidence="1">
    <location>
        <begin position="124"/>
        <end position="144"/>
    </location>
</feature>
<evidence type="ECO:0000256" key="1">
    <source>
        <dbReference type="SAM" id="Phobius"/>
    </source>
</evidence>
<keyword evidence="1" id="KW-1133">Transmembrane helix</keyword>
<gene>
    <name evidence="2" type="ORF">HNQ59_000707</name>
</gene>
<sequence>MLRNVLIGLITLLYPFAVWLGQAHVEPRVLALLLVAVLALRVKGSGLLAGKGWLLAAGTLLVTVLISNSALPLKLYPVLVNLAMLAVFGWSLRHPPTVIERLARLREPDLPESGVQYTRKVTQVWCGFFVVNGAIALGTALWASPAVWSLYNGLIAYLLMGVLFAIEFCVRWHVKRKHHV</sequence>
<dbReference type="AlphaFoldDB" id="A0A840MML7"/>
<keyword evidence="3" id="KW-1185">Reference proteome</keyword>
<evidence type="ECO:0000313" key="3">
    <source>
        <dbReference type="Proteomes" id="UP000575898"/>
    </source>
</evidence>
<feature type="transmembrane region" description="Helical" evidence="1">
    <location>
        <begin position="12"/>
        <end position="40"/>
    </location>
</feature>
<keyword evidence="1" id="KW-0472">Membrane</keyword>
<feature type="transmembrane region" description="Helical" evidence="1">
    <location>
        <begin position="52"/>
        <end position="69"/>
    </location>
</feature>
<dbReference type="Proteomes" id="UP000575898">
    <property type="component" value="Unassembled WGS sequence"/>
</dbReference>